<comment type="subcellular location">
    <subcellularLocation>
        <location evidence="1">Membrane</location>
        <topology evidence="1">Multi-pass membrane protein</topology>
    </subcellularLocation>
</comment>
<dbReference type="GO" id="GO:0030001">
    <property type="term" value="P:metal ion transport"/>
    <property type="evidence" value="ECO:0007669"/>
    <property type="project" value="InterPro"/>
</dbReference>
<dbReference type="RefSeq" id="XP_031575156.1">
    <property type="nucleotide sequence ID" value="XM_031719296.1"/>
</dbReference>
<feature type="transmembrane region" description="Helical" evidence="6">
    <location>
        <begin position="188"/>
        <end position="211"/>
    </location>
</feature>
<dbReference type="PANTHER" id="PTHR13396:SF5">
    <property type="entry name" value="NEDD4 FAMILY INTERACTING PROTEIN"/>
    <property type="match status" value="1"/>
</dbReference>
<reference evidence="8" key="1">
    <citation type="submission" date="2025-08" db="UniProtKB">
        <authorList>
            <consortium name="RefSeq"/>
        </authorList>
    </citation>
    <scope>IDENTIFICATION</scope>
    <source>
        <tissue evidence="8">Tentacle</tissue>
    </source>
</reference>
<dbReference type="PANTHER" id="PTHR13396">
    <property type="entry name" value="NEDD4 FAMILY INTERACTING PROTEIN 1/2"/>
    <property type="match status" value="1"/>
</dbReference>
<keyword evidence="2 6" id="KW-0812">Transmembrane</keyword>
<dbReference type="GO" id="GO:0031398">
    <property type="term" value="P:positive regulation of protein ubiquitination"/>
    <property type="evidence" value="ECO:0007669"/>
    <property type="project" value="TreeGrafter"/>
</dbReference>
<keyword evidence="4 6" id="KW-0472">Membrane</keyword>
<sequence length="232" mass="26329">MAGNQRYVPIATSEETAPDSQPAVLSVVATPPQPVHLTPTQDNRTVNQAAYVEIPPDVPPPPYVSYDIDEPNDENNISPPAYEVASKLPTYEEAEGVREINEDLEQRNALLVDGGQEVALGTDWLFVLCFAMAFLFNWLGFFAAYCLTRTVASRYGAIAGFGLSMVKWVWIFKEAAKSREEIIYGQDWIWWIFFALGWLLFIRATLAYLHIKLLVRRGCRRFPHYWGLPVQK</sequence>
<evidence type="ECO:0000256" key="1">
    <source>
        <dbReference type="ARBA" id="ARBA00004141"/>
    </source>
</evidence>
<dbReference type="GO" id="GO:0016020">
    <property type="term" value="C:membrane"/>
    <property type="evidence" value="ECO:0007669"/>
    <property type="project" value="UniProtKB-SubCell"/>
</dbReference>
<keyword evidence="7" id="KW-1185">Reference proteome</keyword>
<evidence type="ECO:0000256" key="5">
    <source>
        <dbReference type="SAM" id="MobiDB-lite"/>
    </source>
</evidence>
<dbReference type="OrthoDB" id="10003116at2759"/>
<feature type="region of interest" description="Disordered" evidence="5">
    <location>
        <begin position="1"/>
        <end position="22"/>
    </location>
</feature>
<evidence type="ECO:0000256" key="6">
    <source>
        <dbReference type="SAM" id="Phobius"/>
    </source>
</evidence>
<dbReference type="KEGG" id="aten:116308803"/>
<dbReference type="Proteomes" id="UP000515163">
    <property type="component" value="Unplaced"/>
</dbReference>
<feature type="transmembrane region" description="Helical" evidence="6">
    <location>
        <begin position="155"/>
        <end position="172"/>
    </location>
</feature>
<dbReference type="InParanoid" id="A0A6P8J504"/>
<dbReference type="FunCoup" id="A0A6P8J504">
    <property type="interactions" value="2137"/>
</dbReference>
<evidence type="ECO:0000256" key="3">
    <source>
        <dbReference type="ARBA" id="ARBA00022989"/>
    </source>
</evidence>
<name>A0A6P8J504_ACTTE</name>
<evidence type="ECO:0000313" key="8">
    <source>
        <dbReference type="RefSeq" id="XP_031575156.1"/>
    </source>
</evidence>
<evidence type="ECO:0000256" key="2">
    <source>
        <dbReference type="ARBA" id="ARBA00022692"/>
    </source>
</evidence>
<evidence type="ECO:0000313" key="7">
    <source>
        <dbReference type="Proteomes" id="UP000515163"/>
    </source>
</evidence>
<dbReference type="GO" id="GO:0005783">
    <property type="term" value="C:endoplasmic reticulum"/>
    <property type="evidence" value="ECO:0007669"/>
    <property type="project" value="TreeGrafter"/>
</dbReference>
<dbReference type="AlphaFoldDB" id="A0A6P8J504"/>
<feature type="transmembrane region" description="Helical" evidence="6">
    <location>
        <begin position="124"/>
        <end position="148"/>
    </location>
</feature>
<proteinExistence type="predicted"/>
<dbReference type="CDD" id="cd22212">
    <property type="entry name" value="NDFIP-like"/>
    <property type="match status" value="1"/>
</dbReference>
<protein>
    <submittedName>
        <fullName evidence="8">NEDD4 family-interacting protein 1-like</fullName>
    </submittedName>
</protein>
<dbReference type="GO" id="GO:0005794">
    <property type="term" value="C:Golgi apparatus"/>
    <property type="evidence" value="ECO:0007669"/>
    <property type="project" value="TreeGrafter"/>
</dbReference>
<dbReference type="GO" id="GO:0007034">
    <property type="term" value="P:vacuolar transport"/>
    <property type="evidence" value="ECO:0007669"/>
    <property type="project" value="InterPro"/>
</dbReference>
<accession>A0A6P8J504</accession>
<evidence type="ECO:0000256" key="4">
    <source>
        <dbReference type="ARBA" id="ARBA00023136"/>
    </source>
</evidence>
<dbReference type="InterPro" id="IPR019325">
    <property type="entry name" value="NEDD4/Bsd2"/>
</dbReference>
<dbReference type="Pfam" id="PF10176">
    <property type="entry name" value="NEDD4_Bsd2"/>
    <property type="match status" value="1"/>
</dbReference>
<dbReference type="GeneID" id="116308803"/>
<organism evidence="7 8">
    <name type="scientific">Actinia tenebrosa</name>
    <name type="common">Australian red waratah sea anemone</name>
    <dbReference type="NCBI Taxonomy" id="6105"/>
    <lineage>
        <taxon>Eukaryota</taxon>
        <taxon>Metazoa</taxon>
        <taxon>Cnidaria</taxon>
        <taxon>Anthozoa</taxon>
        <taxon>Hexacorallia</taxon>
        <taxon>Actiniaria</taxon>
        <taxon>Actiniidae</taxon>
        <taxon>Actinia</taxon>
    </lineage>
</organism>
<keyword evidence="3 6" id="KW-1133">Transmembrane helix</keyword>
<dbReference type="GO" id="GO:0006511">
    <property type="term" value="P:ubiquitin-dependent protein catabolic process"/>
    <property type="evidence" value="ECO:0007669"/>
    <property type="project" value="TreeGrafter"/>
</dbReference>
<dbReference type="GO" id="GO:0050699">
    <property type="term" value="F:WW domain binding"/>
    <property type="evidence" value="ECO:0007669"/>
    <property type="project" value="TreeGrafter"/>
</dbReference>
<dbReference type="GO" id="GO:0048471">
    <property type="term" value="C:perinuclear region of cytoplasm"/>
    <property type="evidence" value="ECO:0007669"/>
    <property type="project" value="TreeGrafter"/>
</dbReference>
<gene>
    <name evidence="8" type="primary">LOC116308803</name>
</gene>